<dbReference type="InterPro" id="IPR037143">
    <property type="entry name" value="4-PPantetheinyl_Trfase_dom_sf"/>
</dbReference>
<keyword evidence="6 8" id="KW-0443">Lipid metabolism</keyword>
<feature type="binding site" evidence="8">
    <location>
        <position position="7"/>
    </location>
    <ligand>
        <name>Mg(2+)</name>
        <dbReference type="ChEBI" id="CHEBI:18420"/>
    </ligand>
</feature>
<keyword evidence="5 8" id="KW-0460">Magnesium</keyword>
<protein>
    <recommendedName>
        <fullName evidence="8">Holo-[acyl-carrier-protein] synthase</fullName>
        <shortName evidence="8">Holo-ACP synthase</shortName>
        <ecNumber evidence="8">2.7.8.7</ecNumber>
    </recommendedName>
    <alternativeName>
        <fullName evidence="8">4'-phosphopantetheinyl transferase AcpS</fullName>
    </alternativeName>
</protein>
<evidence type="ECO:0000256" key="5">
    <source>
        <dbReference type="ARBA" id="ARBA00022842"/>
    </source>
</evidence>
<feature type="domain" description="4'-phosphopantetheinyl transferase" evidence="9">
    <location>
        <begin position="4"/>
        <end position="118"/>
    </location>
</feature>
<dbReference type="SUPFAM" id="SSF56214">
    <property type="entry name" value="4'-phosphopantetheinyl transferase"/>
    <property type="match status" value="1"/>
</dbReference>
<comment type="cofactor">
    <cofactor evidence="8">
        <name>Mg(2+)</name>
        <dbReference type="ChEBI" id="CHEBI:18420"/>
    </cofactor>
</comment>
<keyword evidence="11" id="KW-1185">Reference proteome</keyword>
<comment type="similarity">
    <text evidence="8">Belongs to the P-Pant transferase superfamily. AcpS family.</text>
</comment>
<keyword evidence="2 8" id="KW-0808">Transferase</keyword>
<keyword evidence="4 8" id="KW-0276">Fatty acid metabolism</keyword>
<dbReference type="HAMAP" id="MF_00101">
    <property type="entry name" value="AcpS"/>
    <property type="match status" value="1"/>
</dbReference>
<accession>A0A7G6E3D7</accession>
<sequence>MLYVGTDIIEISRVREAALRHPAMWDKVLTAREKSYCQAKANGYQCLAGRFAAKEAILKALGLGLRGVSWRDIEILPDEQGQPQVSVYGKLLNRSQELGIKKINLSISHSRDYAMAVAIGEGECGCGS</sequence>
<comment type="subcellular location">
    <subcellularLocation>
        <location evidence="8">Cytoplasm</location>
    </subcellularLocation>
</comment>
<evidence type="ECO:0000313" key="11">
    <source>
        <dbReference type="Proteomes" id="UP000515847"/>
    </source>
</evidence>
<evidence type="ECO:0000256" key="7">
    <source>
        <dbReference type="ARBA" id="ARBA00023160"/>
    </source>
</evidence>
<dbReference type="InterPro" id="IPR004568">
    <property type="entry name" value="Ppantetheine-prot_Trfase_dom"/>
</dbReference>
<dbReference type="GO" id="GO:0008897">
    <property type="term" value="F:holo-[acyl-carrier-protein] synthase activity"/>
    <property type="evidence" value="ECO:0007669"/>
    <property type="project" value="UniProtKB-UniRule"/>
</dbReference>
<dbReference type="Gene3D" id="3.90.470.20">
    <property type="entry name" value="4'-phosphopantetheinyl transferase domain"/>
    <property type="match status" value="1"/>
</dbReference>
<organism evidence="10 11">
    <name type="scientific">Thermanaerosceptrum fracticalcis</name>
    <dbReference type="NCBI Taxonomy" id="1712410"/>
    <lineage>
        <taxon>Bacteria</taxon>
        <taxon>Bacillati</taxon>
        <taxon>Bacillota</taxon>
        <taxon>Clostridia</taxon>
        <taxon>Eubacteriales</taxon>
        <taxon>Peptococcaceae</taxon>
        <taxon>Thermanaerosceptrum</taxon>
    </lineage>
</organism>
<dbReference type="RefSeq" id="WP_034421617.1">
    <property type="nucleotide sequence ID" value="NZ_CP045798.1"/>
</dbReference>
<evidence type="ECO:0000256" key="8">
    <source>
        <dbReference type="HAMAP-Rule" id="MF_00101"/>
    </source>
</evidence>
<keyword evidence="1 8" id="KW-0444">Lipid biosynthesis</keyword>
<dbReference type="EC" id="2.7.8.7" evidence="8"/>
<dbReference type="GO" id="GO:0006633">
    <property type="term" value="P:fatty acid biosynthetic process"/>
    <property type="evidence" value="ECO:0007669"/>
    <property type="project" value="UniProtKB-UniRule"/>
</dbReference>
<keyword evidence="8" id="KW-0963">Cytoplasm</keyword>
<dbReference type="AlphaFoldDB" id="A0A7G6E3D7"/>
<dbReference type="KEGG" id="tfr:BR63_09900"/>
<evidence type="ECO:0000256" key="4">
    <source>
        <dbReference type="ARBA" id="ARBA00022832"/>
    </source>
</evidence>
<reference evidence="10 11" key="1">
    <citation type="journal article" date="2019" name="Front. Microbiol.">
        <title>Thermoanaerosceptrum fracticalcis gen. nov. sp. nov., a Novel Fumarate-Fermenting Microorganism From a Deep Fractured Carbonate Aquifer of the US Great Basin.</title>
        <authorList>
            <person name="Hamilton-Brehm S.D."/>
            <person name="Stewart L.E."/>
            <person name="Zavarin M."/>
            <person name="Caldwell M."/>
            <person name="Lawson P.A."/>
            <person name="Onstott T.C."/>
            <person name="Grzymski J."/>
            <person name="Neveux I."/>
            <person name="Lollar B.S."/>
            <person name="Russell C.E."/>
            <person name="Moser D.P."/>
        </authorList>
    </citation>
    <scope>NUCLEOTIDE SEQUENCE [LARGE SCALE GENOMIC DNA]</scope>
    <source>
        <strain evidence="10 11">DRI-13</strain>
    </source>
</reference>
<dbReference type="NCBIfam" id="TIGR00556">
    <property type="entry name" value="pantethn_trn"/>
    <property type="match status" value="1"/>
</dbReference>
<comment type="function">
    <text evidence="8">Transfers the 4'-phosphopantetheine moiety from coenzyme A to a Ser of acyl-carrier-protein.</text>
</comment>
<evidence type="ECO:0000256" key="6">
    <source>
        <dbReference type="ARBA" id="ARBA00023098"/>
    </source>
</evidence>
<evidence type="ECO:0000259" key="9">
    <source>
        <dbReference type="Pfam" id="PF01648"/>
    </source>
</evidence>
<dbReference type="InterPro" id="IPR002582">
    <property type="entry name" value="ACPS"/>
</dbReference>
<dbReference type="Pfam" id="PF01648">
    <property type="entry name" value="ACPS"/>
    <property type="match status" value="1"/>
</dbReference>
<evidence type="ECO:0000256" key="2">
    <source>
        <dbReference type="ARBA" id="ARBA00022679"/>
    </source>
</evidence>
<proteinExistence type="inferred from homology"/>
<dbReference type="Proteomes" id="UP000515847">
    <property type="component" value="Chromosome"/>
</dbReference>
<name>A0A7G6E3D7_THEFR</name>
<evidence type="ECO:0000256" key="1">
    <source>
        <dbReference type="ARBA" id="ARBA00022516"/>
    </source>
</evidence>
<comment type="catalytic activity">
    <reaction evidence="8">
        <text>apo-[ACP] + CoA = holo-[ACP] + adenosine 3',5'-bisphosphate + H(+)</text>
        <dbReference type="Rhea" id="RHEA:12068"/>
        <dbReference type="Rhea" id="RHEA-COMP:9685"/>
        <dbReference type="Rhea" id="RHEA-COMP:9690"/>
        <dbReference type="ChEBI" id="CHEBI:15378"/>
        <dbReference type="ChEBI" id="CHEBI:29999"/>
        <dbReference type="ChEBI" id="CHEBI:57287"/>
        <dbReference type="ChEBI" id="CHEBI:58343"/>
        <dbReference type="ChEBI" id="CHEBI:64479"/>
        <dbReference type="EC" id="2.7.8.7"/>
    </reaction>
</comment>
<evidence type="ECO:0000256" key="3">
    <source>
        <dbReference type="ARBA" id="ARBA00022723"/>
    </source>
</evidence>
<keyword evidence="7 8" id="KW-0275">Fatty acid biosynthesis</keyword>
<gene>
    <name evidence="8 10" type="primary">acpS</name>
    <name evidence="10" type="ORF">BR63_09900</name>
</gene>
<dbReference type="GO" id="GO:0005737">
    <property type="term" value="C:cytoplasm"/>
    <property type="evidence" value="ECO:0007669"/>
    <property type="project" value="UniProtKB-SubCell"/>
</dbReference>
<dbReference type="OrthoDB" id="517356at2"/>
<dbReference type="NCBIfam" id="TIGR00516">
    <property type="entry name" value="acpS"/>
    <property type="match status" value="1"/>
</dbReference>
<dbReference type="InterPro" id="IPR008278">
    <property type="entry name" value="4-PPantetheinyl_Trfase_dom"/>
</dbReference>
<evidence type="ECO:0000313" key="10">
    <source>
        <dbReference type="EMBL" id="QNB46591.1"/>
    </source>
</evidence>
<keyword evidence="3 8" id="KW-0479">Metal-binding</keyword>
<dbReference type="EMBL" id="CP045798">
    <property type="protein sequence ID" value="QNB46591.1"/>
    <property type="molecule type" value="Genomic_DNA"/>
</dbReference>
<dbReference type="GO" id="GO:0000287">
    <property type="term" value="F:magnesium ion binding"/>
    <property type="evidence" value="ECO:0007669"/>
    <property type="project" value="UniProtKB-UniRule"/>
</dbReference>
<feature type="binding site" evidence="8">
    <location>
        <position position="55"/>
    </location>
    <ligand>
        <name>Mg(2+)</name>
        <dbReference type="ChEBI" id="CHEBI:18420"/>
    </ligand>
</feature>